<dbReference type="Proteomes" id="UP000283087">
    <property type="component" value="Unassembled WGS sequence"/>
</dbReference>
<reference evidence="1 2" key="1">
    <citation type="submission" date="2018-11" db="EMBL/GenBank/DDBJ databases">
        <title>The draft genome sequence of Amphritea opalescens ANRC-JH13T.</title>
        <authorList>
            <person name="Fang Z."/>
            <person name="Zhang Y."/>
            <person name="Han X."/>
        </authorList>
    </citation>
    <scope>NUCLEOTIDE SEQUENCE [LARGE SCALE GENOMIC DNA]</scope>
    <source>
        <strain evidence="1 2">ANRC-JH13</strain>
    </source>
</reference>
<sequence>MPYQYALTECDNYLRIEVQGSRSKTDVTQASLKMWKAVAEHCKHKDFNMILAVFHLDGTRSLMDTFNIVAGVQELLWPELVIAYVDTDPVNRKENIIAEQSAMLHGINFRTFLTETDAVAWLQAMYTTNRY</sequence>
<accession>A0A430KMW9</accession>
<dbReference type="RefSeq" id="WP_126159612.1">
    <property type="nucleotide sequence ID" value="NZ_RQXW01000017.1"/>
</dbReference>
<proteinExistence type="predicted"/>
<gene>
    <name evidence="1" type="ORF">EH243_15690</name>
</gene>
<dbReference type="OrthoDB" id="6119256at2"/>
<organism evidence="1 2">
    <name type="scientific">Amphritea opalescens</name>
    <dbReference type="NCBI Taxonomy" id="2490544"/>
    <lineage>
        <taxon>Bacteria</taxon>
        <taxon>Pseudomonadati</taxon>
        <taxon>Pseudomonadota</taxon>
        <taxon>Gammaproteobacteria</taxon>
        <taxon>Oceanospirillales</taxon>
        <taxon>Oceanospirillaceae</taxon>
        <taxon>Amphritea</taxon>
    </lineage>
</organism>
<evidence type="ECO:0000313" key="1">
    <source>
        <dbReference type="EMBL" id="RTE64820.1"/>
    </source>
</evidence>
<evidence type="ECO:0008006" key="3">
    <source>
        <dbReference type="Google" id="ProtNLM"/>
    </source>
</evidence>
<dbReference type="EMBL" id="RQXW01000017">
    <property type="protein sequence ID" value="RTE64820.1"/>
    <property type="molecule type" value="Genomic_DNA"/>
</dbReference>
<keyword evidence="2" id="KW-1185">Reference proteome</keyword>
<comment type="caution">
    <text evidence="1">The sequence shown here is derived from an EMBL/GenBank/DDBJ whole genome shotgun (WGS) entry which is preliminary data.</text>
</comment>
<protein>
    <recommendedName>
        <fullName evidence="3">STAS/SEC14 domain-containing protein</fullName>
    </recommendedName>
</protein>
<name>A0A430KMW9_9GAMM</name>
<evidence type="ECO:0000313" key="2">
    <source>
        <dbReference type="Proteomes" id="UP000283087"/>
    </source>
</evidence>
<dbReference type="AlphaFoldDB" id="A0A430KMW9"/>